<evidence type="ECO:0000256" key="6">
    <source>
        <dbReference type="SAM" id="MobiDB-lite"/>
    </source>
</evidence>
<dbReference type="CDD" id="cd17330">
    <property type="entry name" value="MFS_SLC46_TetA_like"/>
    <property type="match status" value="1"/>
</dbReference>
<dbReference type="PANTHER" id="PTHR23504:SF8">
    <property type="entry name" value="TRANSPORTER, PUTATIVE (AFU_ORTHOLOGUE AFUA_1G03730)-RELATED"/>
    <property type="match status" value="1"/>
</dbReference>
<feature type="transmembrane region" description="Helical" evidence="7">
    <location>
        <begin position="99"/>
        <end position="118"/>
    </location>
</feature>
<keyword evidence="4 7" id="KW-1133">Transmembrane helix</keyword>
<dbReference type="HOGENOM" id="CLU_001265_54_5_1"/>
<feature type="domain" description="Major facilitator superfamily (MFS) profile" evidence="8">
    <location>
        <begin position="29"/>
        <end position="531"/>
    </location>
</feature>
<evidence type="ECO:0000256" key="7">
    <source>
        <dbReference type="SAM" id="Phobius"/>
    </source>
</evidence>
<dbReference type="EMBL" id="KI966457">
    <property type="protein sequence ID" value="EWC43602.1"/>
    <property type="molecule type" value="Genomic_DNA"/>
</dbReference>
<comment type="subcellular location">
    <subcellularLocation>
        <location evidence="1">Membrane</location>
        <topology evidence="1">Multi-pass membrane protein</topology>
    </subcellularLocation>
</comment>
<dbReference type="Proteomes" id="UP000024837">
    <property type="component" value="Unassembled WGS sequence"/>
</dbReference>
<dbReference type="InterPro" id="IPR011701">
    <property type="entry name" value="MFS"/>
</dbReference>
<dbReference type="PANTHER" id="PTHR23504">
    <property type="entry name" value="MAJOR FACILITATOR SUPERFAMILY DOMAIN-CONTAINING PROTEIN 10"/>
    <property type="match status" value="1"/>
</dbReference>
<feature type="region of interest" description="Disordered" evidence="6">
    <location>
        <begin position="531"/>
        <end position="550"/>
    </location>
</feature>
<feature type="transmembrane region" description="Helical" evidence="7">
    <location>
        <begin position="502"/>
        <end position="523"/>
    </location>
</feature>
<dbReference type="Gene3D" id="1.20.1250.20">
    <property type="entry name" value="MFS general substrate transporter like domains"/>
    <property type="match status" value="1"/>
</dbReference>
<feature type="transmembrane region" description="Helical" evidence="7">
    <location>
        <begin position="326"/>
        <end position="347"/>
    </location>
</feature>
<dbReference type="OrthoDB" id="10262656at2759"/>
<gene>
    <name evidence="9" type="ORF">DRE_01489</name>
</gene>
<dbReference type="AlphaFoldDB" id="W7HU52"/>
<feature type="transmembrane region" description="Helical" evidence="7">
    <location>
        <begin position="435"/>
        <end position="460"/>
    </location>
</feature>
<feature type="transmembrane region" description="Helical" evidence="7">
    <location>
        <begin position="200"/>
        <end position="223"/>
    </location>
</feature>
<evidence type="ECO:0000259" key="8">
    <source>
        <dbReference type="PROSITE" id="PS50850"/>
    </source>
</evidence>
<evidence type="ECO:0000256" key="3">
    <source>
        <dbReference type="ARBA" id="ARBA00022692"/>
    </source>
</evidence>
<feature type="region of interest" description="Disordered" evidence="6">
    <location>
        <begin position="259"/>
        <end position="314"/>
    </location>
</feature>
<dbReference type="Pfam" id="PF07690">
    <property type="entry name" value="MFS_1"/>
    <property type="match status" value="1"/>
</dbReference>
<dbReference type="SUPFAM" id="SSF103473">
    <property type="entry name" value="MFS general substrate transporter"/>
    <property type="match status" value="1"/>
</dbReference>
<dbReference type="InterPro" id="IPR036259">
    <property type="entry name" value="MFS_trans_sf"/>
</dbReference>
<name>W7HU52_9PEZI</name>
<evidence type="ECO:0000256" key="5">
    <source>
        <dbReference type="ARBA" id="ARBA00023136"/>
    </source>
</evidence>
<dbReference type="InterPro" id="IPR020846">
    <property type="entry name" value="MFS_dom"/>
</dbReference>
<feature type="transmembrane region" description="Helical" evidence="7">
    <location>
        <begin position="405"/>
        <end position="429"/>
    </location>
</feature>
<feature type="compositionally biased region" description="Polar residues" evidence="6">
    <location>
        <begin position="282"/>
        <end position="294"/>
    </location>
</feature>
<dbReference type="GO" id="GO:0022857">
    <property type="term" value="F:transmembrane transporter activity"/>
    <property type="evidence" value="ECO:0007669"/>
    <property type="project" value="InterPro"/>
</dbReference>
<dbReference type="PROSITE" id="PS50850">
    <property type="entry name" value="MFS"/>
    <property type="match status" value="1"/>
</dbReference>
<reference evidence="9 10" key="1">
    <citation type="submission" date="2013-05" db="EMBL/GenBank/DDBJ databases">
        <title>Drechslerella stenobrocha genome reveals carnivorous origination and mechanical trapping mechanism of predatory fungi.</title>
        <authorList>
            <person name="Liu X."/>
            <person name="Zhang W."/>
            <person name="Liu K."/>
        </authorList>
    </citation>
    <scope>NUCLEOTIDE SEQUENCE [LARGE SCALE GENOMIC DNA]</scope>
    <source>
        <strain evidence="9 10">248</strain>
    </source>
</reference>
<feature type="transmembrane region" description="Helical" evidence="7">
    <location>
        <begin position="160"/>
        <end position="180"/>
    </location>
</feature>
<evidence type="ECO:0000313" key="10">
    <source>
        <dbReference type="Proteomes" id="UP000024837"/>
    </source>
</evidence>
<keyword evidence="5 7" id="KW-0472">Membrane</keyword>
<feature type="transmembrane region" description="Helical" evidence="7">
    <location>
        <begin position="65"/>
        <end position="87"/>
    </location>
</feature>
<evidence type="ECO:0000313" key="9">
    <source>
        <dbReference type="EMBL" id="EWC43602.1"/>
    </source>
</evidence>
<feature type="transmembrane region" description="Helical" evidence="7">
    <location>
        <begin position="472"/>
        <end position="496"/>
    </location>
</feature>
<evidence type="ECO:0000256" key="2">
    <source>
        <dbReference type="ARBA" id="ARBA00022448"/>
    </source>
</evidence>
<keyword evidence="3 7" id="KW-0812">Transmembrane</keyword>
<evidence type="ECO:0000256" key="1">
    <source>
        <dbReference type="ARBA" id="ARBA00004141"/>
    </source>
</evidence>
<feature type="transmembrane region" description="Helical" evidence="7">
    <location>
        <begin position="367"/>
        <end position="393"/>
    </location>
</feature>
<evidence type="ECO:0000256" key="4">
    <source>
        <dbReference type="ARBA" id="ARBA00022989"/>
    </source>
</evidence>
<proteinExistence type="predicted"/>
<dbReference type="GO" id="GO:0016020">
    <property type="term" value="C:membrane"/>
    <property type="evidence" value="ECO:0007669"/>
    <property type="project" value="UniProtKB-SubCell"/>
</dbReference>
<keyword evidence="2" id="KW-0813">Transport</keyword>
<organism evidence="9 10">
    <name type="scientific">Drechslerella stenobrocha 248</name>
    <dbReference type="NCBI Taxonomy" id="1043628"/>
    <lineage>
        <taxon>Eukaryota</taxon>
        <taxon>Fungi</taxon>
        <taxon>Dikarya</taxon>
        <taxon>Ascomycota</taxon>
        <taxon>Pezizomycotina</taxon>
        <taxon>Orbiliomycetes</taxon>
        <taxon>Orbiliales</taxon>
        <taxon>Orbiliaceae</taxon>
        <taxon>Drechslerella</taxon>
    </lineage>
</organism>
<protein>
    <recommendedName>
        <fullName evidence="8">Major facilitator superfamily (MFS) profile domain-containing protein</fullName>
    </recommendedName>
</protein>
<accession>W7HU52</accession>
<sequence>MAKTLPDEVAPLISRGRDVARKPRLPVKQLTVLVICRLAEPITLTSILSYLPQMIRSYGIPETDVGFWVGLTASSFSIAQCLTGVAWGRLSDRLGRKPVILCGMTGMLVSVVIFGFANSITMAMISRSCIGLLNGNVGILRTVVAELVPERELQPQAFSLLPLVWSIGSIAGPIIGGFLSEPARKYPTIFPPGGFFDRHPFALPNLFTAGVLFNALVFGILFLDETLVGQRHRYDPGRELGRKIESAIQSFFRWSHIEGDSEDSEGEPEQGSPVISDEESRAYSTIKNGTPSTEPHQPQHQHHHQHHPPAPPPWSQVLTDQSIYNILIYLLIAVHVMSYDSLLPVFFSTARPDPSAVSLPFHIPGGFGLSTSQIGLIYSANAVVSMVLQFYLYPPVARAFGSVRLLAFCATIYPAIYMATPYTLALAIHNPTASFISWLVIVLLKSITGVFAFTSCTILITNTASSIRALGALNGFATSVAALGRAIGPSLFGWLFSIGQKGWWTTEPWLGLGIVAAAMWIWIPRLEEGHGVQQEESDSDSDSEMDGERR</sequence>
<feature type="compositionally biased region" description="Acidic residues" evidence="6">
    <location>
        <begin position="535"/>
        <end position="550"/>
    </location>
</feature>
<keyword evidence="10" id="KW-1185">Reference proteome</keyword>